<accession>A0A1L7X1C0</accession>
<dbReference type="OrthoDB" id="2690153at2759"/>
<dbReference type="STRING" id="576137.A0A1L7X1C0"/>
<dbReference type="Gene3D" id="3.40.30.120">
    <property type="match status" value="1"/>
</dbReference>
<dbReference type="Proteomes" id="UP000184330">
    <property type="component" value="Unassembled WGS sequence"/>
</dbReference>
<organism evidence="1 2">
    <name type="scientific">Phialocephala subalpina</name>
    <dbReference type="NCBI Taxonomy" id="576137"/>
    <lineage>
        <taxon>Eukaryota</taxon>
        <taxon>Fungi</taxon>
        <taxon>Dikarya</taxon>
        <taxon>Ascomycota</taxon>
        <taxon>Pezizomycotina</taxon>
        <taxon>Leotiomycetes</taxon>
        <taxon>Helotiales</taxon>
        <taxon>Mollisiaceae</taxon>
        <taxon>Phialocephala</taxon>
        <taxon>Phialocephala fortinii species complex</taxon>
    </lineage>
</organism>
<gene>
    <name evidence="1" type="ORF">PAC_08704</name>
</gene>
<proteinExistence type="predicted"/>
<reference evidence="1 2" key="1">
    <citation type="submission" date="2016-03" db="EMBL/GenBank/DDBJ databases">
        <authorList>
            <person name="Ploux O."/>
        </authorList>
    </citation>
    <scope>NUCLEOTIDE SEQUENCE [LARGE SCALE GENOMIC DNA]</scope>
    <source>
        <strain evidence="1 2">UAMH 11012</strain>
    </source>
</reference>
<dbReference type="EMBL" id="FJOG01000012">
    <property type="protein sequence ID" value="CZR58812.1"/>
    <property type="molecule type" value="Genomic_DNA"/>
</dbReference>
<name>A0A1L7X1C0_9HELO</name>
<sequence>MASTTYITWQFPSESAPFKFQPASTFLKFSEGSLSLWFLLGDIYEIRRKDFVELSKASPADIKRRAKLQEAVKGTSHEFHGVGVEMNQRYESNAIFLQDEGPRPPLPQDTVLEHEITTYPSSRLPHAWLNTKLPGKQFSTIDLAGHRTFCLLTGIGGDMWKTATQKAAGSLGISINAYSIGWRQDYEDAILTGLGAGRSLKMVVYLFDLIGCCMALERDGSRCGRETASCFEDYSGQIANEDFPRCTESWSFRATPDSR</sequence>
<dbReference type="AlphaFoldDB" id="A0A1L7X1C0"/>
<protein>
    <submittedName>
        <fullName evidence="1">Uncharacterized protein</fullName>
    </submittedName>
</protein>
<keyword evidence="2" id="KW-1185">Reference proteome</keyword>
<evidence type="ECO:0000313" key="1">
    <source>
        <dbReference type="EMBL" id="CZR58812.1"/>
    </source>
</evidence>
<evidence type="ECO:0000313" key="2">
    <source>
        <dbReference type="Proteomes" id="UP000184330"/>
    </source>
</evidence>